<sequence length="450" mass="50426">MNTHARHRWFDRGMGAGSPNILRLVQEGLALVARYEDDTGARQRRRKPQDEANHRTMVEAVVANLAHTVLLPDTGHRAVLIGKPRQPRTRYDHHAFGDTFPTVLRTLEGIGWATFHLSPAWGDASTIEPTPRLAAKVQEAGIALHDLKRDAGETVLLSRKERHGRKVDAFTWDWIDYPETAQSAALRGQMESLNAFLDKADLRMEGEAGEKVDTHQRQQRRYFTVRDATSPCFDRGGRMFGGWWSNLLKAYRPGIRVDGEPVSILDFSSMFPRLAYGSLGLQAPDGDLYDLPGFHGHRRAAKLIMNCFLFDEHHRCRWPQVSAPEHAMPPGMTLPQARRSILSVHPDLAPCFGKGLGHQLMFTESTILMEVLMEMKTKGVVGLGLHDGLMVPRSRAPEVERIMGEVSQSITSIRIPVTVEPAEQHFQSNLQPTSLMRAISPCPTDRAAHV</sequence>
<name>A0AAX3WDY8_METEX</name>
<dbReference type="Proteomes" id="UP001223720">
    <property type="component" value="Chromosome"/>
</dbReference>
<evidence type="ECO:0008006" key="3">
    <source>
        <dbReference type="Google" id="ProtNLM"/>
    </source>
</evidence>
<reference evidence="1" key="1">
    <citation type="journal article" date="2022" name="Biotechnol. Bioprocess Eng.">
        <title>Pan-genome Analysis Reveals Comparative Genomic Features of Central Metabolic Pathways in Methylorubrum extorquens.</title>
        <authorList>
            <person name="Lee G.M."/>
            <person name="Scott-Nevros Z.K."/>
            <person name="Lee S.-M."/>
            <person name="Kim D."/>
        </authorList>
    </citation>
    <scope>NUCLEOTIDE SEQUENCE</scope>
    <source>
        <strain evidence="1">ATCC 55366</strain>
    </source>
</reference>
<dbReference type="AlphaFoldDB" id="A0AAX3WDY8"/>
<organism evidence="1 2">
    <name type="scientific">Methylorubrum extorquens</name>
    <name type="common">Methylobacterium dichloromethanicum</name>
    <name type="synonym">Methylobacterium extorquens</name>
    <dbReference type="NCBI Taxonomy" id="408"/>
    <lineage>
        <taxon>Bacteria</taxon>
        <taxon>Pseudomonadati</taxon>
        <taxon>Pseudomonadota</taxon>
        <taxon>Alphaproteobacteria</taxon>
        <taxon>Hyphomicrobiales</taxon>
        <taxon>Methylobacteriaceae</taxon>
        <taxon>Methylorubrum</taxon>
    </lineage>
</organism>
<protein>
    <recommendedName>
        <fullName evidence="3">DNA-directed DNA polymerase family A palm domain-containing protein</fullName>
    </recommendedName>
</protein>
<dbReference type="RefSeq" id="WP_283535332.1">
    <property type="nucleotide sequence ID" value="NZ_CP073633.1"/>
</dbReference>
<evidence type="ECO:0000313" key="1">
    <source>
        <dbReference type="EMBL" id="WHQ68870.1"/>
    </source>
</evidence>
<accession>A0AAX3WDY8</accession>
<evidence type="ECO:0000313" key="2">
    <source>
        <dbReference type="Proteomes" id="UP001223720"/>
    </source>
</evidence>
<gene>
    <name evidence="1" type="ORF">KEC54_21365</name>
</gene>
<dbReference type="EMBL" id="CP073633">
    <property type="protein sequence ID" value="WHQ68870.1"/>
    <property type="molecule type" value="Genomic_DNA"/>
</dbReference>
<proteinExistence type="predicted"/>